<evidence type="ECO:0000313" key="3">
    <source>
        <dbReference type="Proteomes" id="UP000184330"/>
    </source>
</evidence>
<gene>
    <name evidence="2" type="ORF">PAC_11922</name>
</gene>
<sequence>MRSHRQEYHEFWAYSTKLLVINHDMTSFGGKRSWSEENEVLDERPPQAKRRRSRSVSSDIRTSRLDSDLFGQRQPVPTIHELDRLNCHVALQDFGVELQKAANAVFTGNQESRYTKVEVILLSWEDEDPKLPVSLEIRELASVFTNLYRYEVQEWQIPAEDSHIQLQSKILTFLGKSDPTHLKIVYYAGHGRLTSHGTPAWTSLRNSKAERCPTVKWSGIQNTLEESRSDVLILLDCCASGVCTTDEGNGVTELIAACAYNAIANGVGPFSFTHALITKLRLMSQLPGFNIGFLYNAIFTEVQGWRIEDSRFKKAPIHLVLSQDQRQPRSIRLSKQPKIPSREDLLEPTPSRTQLPSLLKVANLPLPKEPSSLGDASSPCQNSPFSQNLASSSSATSVSPLPEFPRLLFSIRLAEDVKPVDLSCELFSEWLRQVPASVDAVRIEAGFASDSTLLMVSIPVSMLAYLSPNPAVTLLGTTRSANLMMASAAGSEIRSQNSLSNYSKSKGLEVTSQTPEGPREARIKTMTQQRWVPETPMQPSRLYKQRSSYPIPISARTSLEAPIKASSSTTAKGQAGSKQQTQSQPHIRSPPTEVALENILEDTEASLTHNTWSDFDPSMNSSSSATSAYYPSTKKRRSPPHNVHQTHTPAAFVISSSSLSQPVKPDIADLARKFKMFYPKYTALYKEIVAMNASNERDVSKEQDLLEMHARLESMKSAILASKVENESSISTSEHEPRFSEGSYTRTVLY</sequence>
<feature type="compositionally biased region" description="Polar residues" evidence="1">
    <location>
        <begin position="565"/>
        <end position="586"/>
    </location>
</feature>
<feature type="region of interest" description="Disordered" evidence="1">
    <location>
        <begin position="611"/>
        <end position="645"/>
    </location>
</feature>
<reference evidence="2 3" key="1">
    <citation type="submission" date="2016-03" db="EMBL/GenBank/DDBJ databases">
        <authorList>
            <person name="Ploux O."/>
        </authorList>
    </citation>
    <scope>NUCLEOTIDE SEQUENCE [LARGE SCALE GENOMIC DNA]</scope>
    <source>
        <strain evidence="2 3">UAMH 11012</strain>
    </source>
</reference>
<feature type="region of interest" description="Disordered" evidence="1">
    <location>
        <begin position="726"/>
        <end position="750"/>
    </location>
</feature>
<feature type="region of interest" description="Disordered" evidence="1">
    <location>
        <begin position="369"/>
        <end position="399"/>
    </location>
</feature>
<dbReference type="OrthoDB" id="4760831at2759"/>
<dbReference type="AlphaFoldDB" id="A0A1L7XAI0"/>
<dbReference type="EMBL" id="FJOG01000019">
    <property type="protein sequence ID" value="CZR62025.1"/>
    <property type="molecule type" value="Genomic_DNA"/>
</dbReference>
<feature type="compositionally biased region" description="Low complexity" evidence="1">
    <location>
        <begin position="382"/>
        <end position="399"/>
    </location>
</feature>
<evidence type="ECO:0000313" key="2">
    <source>
        <dbReference type="EMBL" id="CZR62025.1"/>
    </source>
</evidence>
<feature type="region of interest" description="Disordered" evidence="1">
    <location>
        <begin position="328"/>
        <end position="351"/>
    </location>
</feature>
<keyword evidence="3" id="KW-1185">Reference proteome</keyword>
<evidence type="ECO:0000256" key="1">
    <source>
        <dbReference type="SAM" id="MobiDB-lite"/>
    </source>
</evidence>
<feature type="compositionally biased region" description="Low complexity" evidence="1">
    <location>
        <begin position="613"/>
        <end position="632"/>
    </location>
</feature>
<protein>
    <submittedName>
        <fullName evidence="2">Uncharacterized protein</fullName>
    </submittedName>
</protein>
<dbReference type="STRING" id="576137.A0A1L7XAI0"/>
<proteinExistence type="predicted"/>
<dbReference type="Proteomes" id="UP000184330">
    <property type="component" value="Unassembled WGS sequence"/>
</dbReference>
<feature type="compositionally biased region" description="Polar residues" evidence="1">
    <location>
        <begin position="497"/>
        <end position="515"/>
    </location>
</feature>
<name>A0A1L7XAI0_9HELO</name>
<feature type="region of interest" description="Disordered" evidence="1">
    <location>
        <begin position="34"/>
        <end position="59"/>
    </location>
</feature>
<feature type="region of interest" description="Disordered" evidence="1">
    <location>
        <begin position="560"/>
        <end position="590"/>
    </location>
</feature>
<organism evidence="2 3">
    <name type="scientific">Phialocephala subalpina</name>
    <dbReference type="NCBI Taxonomy" id="576137"/>
    <lineage>
        <taxon>Eukaryota</taxon>
        <taxon>Fungi</taxon>
        <taxon>Dikarya</taxon>
        <taxon>Ascomycota</taxon>
        <taxon>Pezizomycotina</taxon>
        <taxon>Leotiomycetes</taxon>
        <taxon>Helotiales</taxon>
        <taxon>Mollisiaceae</taxon>
        <taxon>Phialocephala</taxon>
        <taxon>Phialocephala fortinii species complex</taxon>
    </lineage>
</organism>
<accession>A0A1L7XAI0</accession>
<feature type="region of interest" description="Disordered" evidence="1">
    <location>
        <begin position="497"/>
        <end position="545"/>
    </location>
</feature>